<evidence type="ECO:0000256" key="2">
    <source>
        <dbReference type="ARBA" id="ARBA00023143"/>
    </source>
</evidence>
<sequence length="307" mass="33131">MTRISSFGQSSLLLQNTMRNQERLFTVQQQISTGKKANDFQSLGPDIQQALSARQARSSVESFRSTVQNVQRSVDVYDAQLTSIVDAARELQSTLVSTVGQGDAQGFTPFIEQTFGLVSSALNTKLNGSYIFGGAKTDQSPLTVTNLSDLVPLVSPQDAFANDGAKKQALVAEGVTLEFGQVADDVALELMASFKRIAEFNAGPDGPLDGQLTAAQEDFLIREMAQIDQAVDQAQSAQTRNGLVAGRLATVDEQHADAEVFFEQFVSDVEDVNLAEAITRLNQDQVALEASFQAIGTLSRLSLLNFL</sequence>
<comment type="subcellular location">
    <subcellularLocation>
        <location evidence="3">Secreted</location>
    </subcellularLocation>
    <subcellularLocation>
        <location evidence="3">Bacterial flagellum</location>
    </subcellularLocation>
</comment>
<dbReference type="AlphaFoldDB" id="A0A5A7MTF4"/>
<protein>
    <recommendedName>
        <fullName evidence="3">Flagellin</fullName>
    </recommendedName>
</protein>
<feature type="domain" description="Flagellin N-terminal" evidence="4">
    <location>
        <begin position="5"/>
        <end position="137"/>
    </location>
</feature>
<evidence type="ECO:0000256" key="3">
    <source>
        <dbReference type="RuleBase" id="RU362073"/>
    </source>
</evidence>
<name>A0A5A7MTF4_9PROT</name>
<dbReference type="InterPro" id="IPR001492">
    <property type="entry name" value="Flagellin"/>
</dbReference>
<keyword evidence="2 3" id="KW-0975">Bacterial flagellum</keyword>
<keyword evidence="3" id="KW-0964">Secreted</keyword>
<dbReference type="EMBL" id="BKCL01000005">
    <property type="protein sequence ID" value="GEQ98139.1"/>
    <property type="molecule type" value="Genomic_DNA"/>
</dbReference>
<dbReference type="RefSeq" id="WP_150000492.1">
    <property type="nucleotide sequence ID" value="NZ_BKCL01000005.1"/>
</dbReference>
<comment type="caution">
    <text evidence="6">The sequence shown here is derived from an EMBL/GenBank/DDBJ whole genome shotgun (WGS) entry which is preliminary data.</text>
</comment>
<dbReference type="SUPFAM" id="SSF64518">
    <property type="entry name" value="Phase 1 flagellin"/>
    <property type="match status" value="1"/>
</dbReference>
<evidence type="ECO:0000313" key="6">
    <source>
        <dbReference type="EMBL" id="GEQ98139.1"/>
    </source>
</evidence>
<reference evidence="6 7" key="1">
    <citation type="submission" date="2019-09" db="EMBL/GenBank/DDBJ databases">
        <title>NBRP : Genome information of microbial organism related human and environment.</title>
        <authorList>
            <person name="Hattori M."/>
            <person name="Oshima K."/>
            <person name="Inaba H."/>
            <person name="Suda W."/>
            <person name="Sakamoto M."/>
            <person name="Iino T."/>
            <person name="Kitahara M."/>
            <person name="Oshida Y."/>
            <person name="Iida T."/>
            <person name="Kudo T."/>
            <person name="Itoh T."/>
            <person name="Ohkuma M."/>
        </authorList>
    </citation>
    <scope>NUCLEOTIDE SEQUENCE [LARGE SCALE GENOMIC DNA]</scope>
    <source>
        <strain evidence="6 7">Hi-2</strain>
    </source>
</reference>
<dbReference type="Proteomes" id="UP000322084">
    <property type="component" value="Unassembled WGS sequence"/>
</dbReference>
<evidence type="ECO:0000259" key="4">
    <source>
        <dbReference type="Pfam" id="PF00669"/>
    </source>
</evidence>
<feature type="domain" description="Flagellin C-terminal" evidence="5">
    <location>
        <begin position="225"/>
        <end position="307"/>
    </location>
</feature>
<dbReference type="PANTHER" id="PTHR42792:SF1">
    <property type="entry name" value="FLAGELLAR HOOK-ASSOCIATED PROTEIN 3"/>
    <property type="match status" value="1"/>
</dbReference>
<keyword evidence="6" id="KW-0969">Cilium</keyword>
<keyword evidence="6" id="KW-0282">Flagellum</keyword>
<dbReference type="InterPro" id="IPR046358">
    <property type="entry name" value="Flagellin_C"/>
</dbReference>
<evidence type="ECO:0000256" key="1">
    <source>
        <dbReference type="ARBA" id="ARBA00005709"/>
    </source>
</evidence>
<gene>
    <name evidence="6" type="primary">flgL</name>
    <name evidence="6" type="ORF">JCM17844_17760</name>
</gene>
<dbReference type="Pfam" id="PF00700">
    <property type="entry name" value="Flagellin_C"/>
    <property type="match status" value="1"/>
</dbReference>
<organism evidence="6 7">
    <name type="scientific">Iodidimonas gelatinilytica</name>
    <dbReference type="NCBI Taxonomy" id="1236966"/>
    <lineage>
        <taxon>Bacteria</taxon>
        <taxon>Pseudomonadati</taxon>
        <taxon>Pseudomonadota</taxon>
        <taxon>Alphaproteobacteria</taxon>
        <taxon>Iodidimonadales</taxon>
        <taxon>Iodidimonadaceae</taxon>
        <taxon>Iodidimonas</taxon>
    </lineage>
</organism>
<evidence type="ECO:0000259" key="5">
    <source>
        <dbReference type="Pfam" id="PF00700"/>
    </source>
</evidence>
<proteinExistence type="inferred from homology"/>
<keyword evidence="6" id="KW-0966">Cell projection</keyword>
<dbReference type="GO" id="GO:0009288">
    <property type="term" value="C:bacterial-type flagellum"/>
    <property type="evidence" value="ECO:0007669"/>
    <property type="project" value="UniProtKB-SubCell"/>
</dbReference>
<dbReference type="PANTHER" id="PTHR42792">
    <property type="entry name" value="FLAGELLIN"/>
    <property type="match status" value="1"/>
</dbReference>
<accession>A0A5A7MTF4</accession>
<dbReference type="GO" id="GO:0005198">
    <property type="term" value="F:structural molecule activity"/>
    <property type="evidence" value="ECO:0007669"/>
    <property type="project" value="UniProtKB-UniRule"/>
</dbReference>
<dbReference type="Gene3D" id="1.20.1330.10">
    <property type="entry name" value="f41 fragment of flagellin, N-terminal domain"/>
    <property type="match status" value="1"/>
</dbReference>
<comment type="function">
    <text evidence="3">Flagellin is the subunit protein which polymerizes to form the filaments of bacterial flagella.</text>
</comment>
<evidence type="ECO:0000313" key="7">
    <source>
        <dbReference type="Proteomes" id="UP000322084"/>
    </source>
</evidence>
<dbReference type="InterPro" id="IPR001029">
    <property type="entry name" value="Flagellin_N"/>
</dbReference>
<dbReference type="GO" id="GO:0005576">
    <property type="term" value="C:extracellular region"/>
    <property type="evidence" value="ECO:0007669"/>
    <property type="project" value="UniProtKB-SubCell"/>
</dbReference>
<comment type="similarity">
    <text evidence="1 3">Belongs to the bacterial flagellin family.</text>
</comment>
<dbReference type="Pfam" id="PF00669">
    <property type="entry name" value="Flagellin_N"/>
    <property type="match status" value="1"/>
</dbReference>